<dbReference type="EMBL" id="UINC01126188">
    <property type="protein sequence ID" value="SVD04508.1"/>
    <property type="molecule type" value="Genomic_DNA"/>
</dbReference>
<evidence type="ECO:0000313" key="7">
    <source>
        <dbReference type="EMBL" id="SVD04508.1"/>
    </source>
</evidence>
<evidence type="ECO:0000256" key="4">
    <source>
        <dbReference type="ARBA" id="ARBA00023002"/>
    </source>
</evidence>
<reference evidence="7" key="1">
    <citation type="submission" date="2018-05" db="EMBL/GenBank/DDBJ databases">
        <authorList>
            <person name="Lanie J.A."/>
            <person name="Ng W.-L."/>
            <person name="Kazmierczak K.M."/>
            <person name="Andrzejewski T.M."/>
            <person name="Davidsen T.M."/>
            <person name="Wayne K.J."/>
            <person name="Tettelin H."/>
            <person name="Glass J.I."/>
            <person name="Rusch D."/>
            <person name="Podicherti R."/>
            <person name="Tsui H.-C.T."/>
            <person name="Winkler M.E."/>
        </authorList>
    </citation>
    <scope>NUCLEOTIDE SEQUENCE</scope>
</reference>
<dbReference type="Gene3D" id="3.50.50.60">
    <property type="entry name" value="FAD/NAD(P)-binding domain"/>
    <property type="match status" value="1"/>
</dbReference>
<evidence type="ECO:0000256" key="2">
    <source>
        <dbReference type="ARBA" id="ARBA00022630"/>
    </source>
</evidence>
<name>A0A382S5U6_9ZZZZ</name>
<evidence type="ECO:0000256" key="3">
    <source>
        <dbReference type="ARBA" id="ARBA00022827"/>
    </source>
</evidence>
<gene>
    <name evidence="7" type="ORF">METZ01_LOCUS357362</name>
</gene>
<proteinExistence type="inferred from homology"/>
<dbReference type="GO" id="GO:0047545">
    <property type="term" value="F:(S)-2-hydroxyglutarate dehydrogenase activity"/>
    <property type="evidence" value="ECO:0007669"/>
    <property type="project" value="TreeGrafter"/>
</dbReference>
<feature type="domain" description="FAD dependent oxidoreductase" evidence="6">
    <location>
        <begin position="2"/>
        <end position="207"/>
    </location>
</feature>
<dbReference type="AlphaFoldDB" id="A0A382S5U6"/>
<dbReference type="PANTHER" id="PTHR43104:SF4">
    <property type="entry name" value="L-2-HYDROXYGLUTARATE DEHYDROGENASE, MITOCHONDRIAL"/>
    <property type="match status" value="1"/>
</dbReference>
<organism evidence="7">
    <name type="scientific">marine metagenome</name>
    <dbReference type="NCBI Taxonomy" id="408172"/>
    <lineage>
        <taxon>unclassified sequences</taxon>
        <taxon>metagenomes</taxon>
        <taxon>ecological metagenomes</taxon>
    </lineage>
</organism>
<dbReference type="Gene3D" id="3.30.9.10">
    <property type="entry name" value="D-Amino Acid Oxidase, subunit A, domain 2"/>
    <property type="match status" value="1"/>
</dbReference>
<comment type="cofactor">
    <cofactor evidence="1">
        <name>FAD</name>
        <dbReference type="ChEBI" id="CHEBI:57692"/>
    </cofactor>
</comment>
<feature type="non-terminal residue" evidence="7">
    <location>
        <position position="1"/>
    </location>
</feature>
<dbReference type="InterPro" id="IPR036188">
    <property type="entry name" value="FAD/NAD-bd_sf"/>
</dbReference>
<evidence type="ECO:0000256" key="5">
    <source>
        <dbReference type="ARBA" id="ARBA00037941"/>
    </source>
</evidence>
<dbReference type="InterPro" id="IPR006076">
    <property type="entry name" value="FAD-dep_OxRdtase"/>
</dbReference>
<evidence type="ECO:0000256" key="1">
    <source>
        <dbReference type="ARBA" id="ARBA00001974"/>
    </source>
</evidence>
<dbReference type="SUPFAM" id="SSF51905">
    <property type="entry name" value="FAD/NAD(P)-binding domain"/>
    <property type="match status" value="1"/>
</dbReference>
<keyword evidence="4" id="KW-0560">Oxidoreductase</keyword>
<accession>A0A382S5U6</accession>
<protein>
    <recommendedName>
        <fullName evidence="6">FAD dependent oxidoreductase domain-containing protein</fullName>
    </recommendedName>
</protein>
<dbReference type="PANTHER" id="PTHR43104">
    <property type="entry name" value="L-2-HYDROXYGLUTARATE DEHYDROGENASE, MITOCHONDRIAL"/>
    <property type="match status" value="1"/>
</dbReference>
<evidence type="ECO:0000259" key="6">
    <source>
        <dbReference type="Pfam" id="PF01266"/>
    </source>
</evidence>
<dbReference type="Pfam" id="PF01266">
    <property type="entry name" value="DAO"/>
    <property type="match status" value="1"/>
</dbReference>
<comment type="similarity">
    <text evidence="5">Belongs to the L2HGDH family.</text>
</comment>
<keyword evidence="3" id="KW-0274">FAD</keyword>
<keyword evidence="2" id="KW-0285">Flavoprotein</keyword>
<sequence>QQKGIITSYNSEVEEIEVSNSTGITLHVRAEESFTIEADNVINSAGLHAVDLARKIEGIPKGILPKSYFVKGHYFQLSGNHPFKKHLVYPLPTKDSLGVHLSFDMSGKVKFGPDIFWIEGVDYSFNESRKDDFVSAIKTYWPDLNPDKLFPDYTGIRPKIYGPTEEPADFVIQTSKQHKIKGLVNLFGIESPGLTCSLPLAKKVANLLF</sequence>